<organism evidence="7 8">
    <name type="scientific">Amycolatopsis acidiphila</name>
    <dbReference type="NCBI Taxonomy" id="715473"/>
    <lineage>
        <taxon>Bacteria</taxon>
        <taxon>Bacillati</taxon>
        <taxon>Actinomycetota</taxon>
        <taxon>Actinomycetes</taxon>
        <taxon>Pseudonocardiales</taxon>
        <taxon>Pseudonocardiaceae</taxon>
        <taxon>Amycolatopsis</taxon>
    </lineage>
</organism>
<keyword evidence="2" id="KW-0560">Oxidoreductase</keyword>
<protein>
    <submittedName>
        <fullName evidence="7">NAD(P)-dependent oxidoreductase</fullName>
    </submittedName>
</protein>
<keyword evidence="3" id="KW-0520">NAD</keyword>
<dbReference type="AlphaFoldDB" id="A0A558ALI7"/>
<dbReference type="Gene3D" id="1.10.1040.10">
    <property type="entry name" value="N-(1-d-carboxylethyl)-l-norvaline Dehydrogenase, domain 2"/>
    <property type="match status" value="1"/>
</dbReference>
<proteinExistence type="inferred from homology"/>
<evidence type="ECO:0000259" key="6">
    <source>
        <dbReference type="Pfam" id="PF14833"/>
    </source>
</evidence>
<dbReference type="SUPFAM" id="SSF48179">
    <property type="entry name" value="6-phosphogluconate dehydrogenase C-terminal domain-like"/>
    <property type="match status" value="1"/>
</dbReference>
<evidence type="ECO:0000256" key="2">
    <source>
        <dbReference type="ARBA" id="ARBA00023002"/>
    </source>
</evidence>
<dbReference type="OrthoDB" id="9135493at2"/>
<sequence length="272" mass="28073">MGTPMATRLLEAGHDVTVWNRTAARTGPLVDSGARAADSPAEAVAGADTVFTMLANPAALDQVLSGELVATLRPGQVLVDMSTVGPAEIRSLARRLPGEVTLVDSPVRGSVPEATEGRLIIYTGATAAAYEKVRPLLTVLGTPHHVGGPGAGAATKVVVNLTLGVAMTALGEALALGDTLELDRSTLLDILAESPLGATVRAKRANLESGTYPPSFKLSLALKDLHLVTATAAQQLPIAAATLGWLERATHESATDPDFSAVVETIRAARLR</sequence>
<dbReference type="InterPro" id="IPR006115">
    <property type="entry name" value="6PGDH_NADP-bd"/>
</dbReference>
<dbReference type="SUPFAM" id="SSF51735">
    <property type="entry name" value="NAD(P)-binding Rossmann-fold domains"/>
    <property type="match status" value="1"/>
</dbReference>
<dbReference type="InterPro" id="IPR008927">
    <property type="entry name" value="6-PGluconate_DH-like_C_sf"/>
</dbReference>
<dbReference type="Gene3D" id="3.40.50.720">
    <property type="entry name" value="NAD(P)-binding Rossmann-like Domain"/>
    <property type="match status" value="1"/>
</dbReference>
<gene>
    <name evidence="7" type="ORF">FNH06_04290</name>
</gene>
<dbReference type="PANTHER" id="PTHR43580">
    <property type="entry name" value="OXIDOREDUCTASE GLYR1-RELATED"/>
    <property type="match status" value="1"/>
</dbReference>
<comment type="caution">
    <text evidence="7">The sequence shown here is derived from an EMBL/GenBank/DDBJ whole genome shotgun (WGS) entry which is preliminary data.</text>
</comment>
<dbReference type="Pfam" id="PF03446">
    <property type="entry name" value="NAD_binding_2"/>
    <property type="match status" value="1"/>
</dbReference>
<evidence type="ECO:0000313" key="7">
    <source>
        <dbReference type="EMBL" id="TVT25125.1"/>
    </source>
</evidence>
<evidence type="ECO:0000256" key="1">
    <source>
        <dbReference type="ARBA" id="ARBA00009080"/>
    </source>
</evidence>
<dbReference type="InterPro" id="IPR029154">
    <property type="entry name" value="HIBADH-like_NADP-bd"/>
</dbReference>
<evidence type="ECO:0000313" key="8">
    <source>
        <dbReference type="Proteomes" id="UP000318578"/>
    </source>
</evidence>
<dbReference type="Pfam" id="PF14833">
    <property type="entry name" value="NAD_binding_11"/>
    <property type="match status" value="1"/>
</dbReference>
<dbReference type="EMBL" id="VJZA01000004">
    <property type="protein sequence ID" value="TVT25125.1"/>
    <property type="molecule type" value="Genomic_DNA"/>
</dbReference>
<dbReference type="InterPro" id="IPR013328">
    <property type="entry name" value="6PGD_dom2"/>
</dbReference>
<reference evidence="7 8" key="1">
    <citation type="submission" date="2019-07" db="EMBL/GenBank/DDBJ databases">
        <title>New species of Amycolatopsis and Streptomyces.</title>
        <authorList>
            <person name="Duangmal K."/>
            <person name="Teo W.F.A."/>
            <person name="Lipun K."/>
        </authorList>
    </citation>
    <scope>NUCLEOTIDE SEQUENCE [LARGE SCALE GENOMIC DNA]</scope>
    <source>
        <strain evidence="7 8">JCM 30562</strain>
    </source>
</reference>
<dbReference type="PANTHER" id="PTHR43580:SF2">
    <property type="entry name" value="CYTOKINE-LIKE NUCLEAR FACTOR N-PAC"/>
    <property type="match status" value="1"/>
</dbReference>
<evidence type="ECO:0000256" key="3">
    <source>
        <dbReference type="ARBA" id="ARBA00023027"/>
    </source>
</evidence>
<dbReference type="GO" id="GO:0050661">
    <property type="term" value="F:NADP binding"/>
    <property type="evidence" value="ECO:0007669"/>
    <property type="project" value="InterPro"/>
</dbReference>
<dbReference type="Proteomes" id="UP000318578">
    <property type="component" value="Unassembled WGS sequence"/>
</dbReference>
<feature type="domain" description="6-phosphogluconate dehydrogenase NADP-binding" evidence="5">
    <location>
        <begin position="1"/>
        <end position="142"/>
    </location>
</feature>
<dbReference type="InterPro" id="IPR015815">
    <property type="entry name" value="HIBADH-related"/>
</dbReference>
<evidence type="ECO:0000259" key="5">
    <source>
        <dbReference type="Pfam" id="PF03446"/>
    </source>
</evidence>
<keyword evidence="8" id="KW-1185">Reference proteome</keyword>
<feature type="active site" evidence="4">
    <location>
        <position position="156"/>
    </location>
</feature>
<dbReference type="InterPro" id="IPR036291">
    <property type="entry name" value="NAD(P)-bd_dom_sf"/>
</dbReference>
<feature type="domain" description="3-hydroxyisobutyrate dehydrogenase-like NAD-binding" evidence="6">
    <location>
        <begin position="150"/>
        <end position="265"/>
    </location>
</feature>
<dbReference type="GO" id="GO:0016491">
    <property type="term" value="F:oxidoreductase activity"/>
    <property type="evidence" value="ECO:0007669"/>
    <property type="project" value="UniProtKB-KW"/>
</dbReference>
<dbReference type="PIRSF" id="PIRSF000103">
    <property type="entry name" value="HIBADH"/>
    <property type="match status" value="1"/>
</dbReference>
<dbReference type="InterPro" id="IPR051265">
    <property type="entry name" value="HIBADH-related_NP60_sf"/>
</dbReference>
<dbReference type="GO" id="GO:0051287">
    <property type="term" value="F:NAD binding"/>
    <property type="evidence" value="ECO:0007669"/>
    <property type="project" value="InterPro"/>
</dbReference>
<evidence type="ECO:0000256" key="4">
    <source>
        <dbReference type="PIRSR" id="PIRSR000103-1"/>
    </source>
</evidence>
<name>A0A558ALI7_9PSEU</name>
<accession>A0A558ALI7</accession>
<comment type="similarity">
    <text evidence="1">Belongs to the HIBADH-related family.</text>
</comment>